<gene>
    <name evidence="3" type="ORF">LRX75_06570</name>
</gene>
<proteinExistence type="predicted"/>
<dbReference type="Pfam" id="PF00534">
    <property type="entry name" value="Glycos_transf_1"/>
    <property type="match status" value="1"/>
</dbReference>
<keyword evidence="1" id="KW-0808">Transferase</keyword>
<dbReference type="Proteomes" id="UP001139089">
    <property type="component" value="Unassembled WGS sequence"/>
</dbReference>
<dbReference type="EMBL" id="JAJOZR010000003">
    <property type="protein sequence ID" value="MCD7108702.1"/>
    <property type="molecule type" value="Genomic_DNA"/>
</dbReference>
<evidence type="ECO:0000256" key="1">
    <source>
        <dbReference type="ARBA" id="ARBA00022679"/>
    </source>
</evidence>
<evidence type="ECO:0000259" key="2">
    <source>
        <dbReference type="Pfam" id="PF00534"/>
    </source>
</evidence>
<name>A0A9X1SZT8_9HYPH</name>
<evidence type="ECO:0000313" key="3">
    <source>
        <dbReference type="EMBL" id="MCD7108702.1"/>
    </source>
</evidence>
<evidence type="ECO:0000313" key="4">
    <source>
        <dbReference type="Proteomes" id="UP001139089"/>
    </source>
</evidence>
<feature type="domain" description="Glycosyl transferase family 1" evidence="2">
    <location>
        <begin position="237"/>
        <end position="358"/>
    </location>
</feature>
<dbReference type="InterPro" id="IPR001296">
    <property type="entry name" value="Glyco_trans_1"/>
</dbReference>
<dbReference type="SUPFAM" id="SSF53756">
    <property type="entry name" value="UDP-Glycosyltransferase/glycogen phosphorylase"/>
    <property type="match status" value="1"/>
</dbReference>
<protein>
    <submittedName>
        <fullName evidence="3">Glycosyltransferase family 4 protein</fullName>
    </submittedName>
</protein>
<dbReference type="AlphaFoldDB" id="A0A9X1SZT8"/>
<sequence length="393" mass="43404">MYRLSMTPLTIETPSVLFDLSRLVRSRHKPFGTGVDRIDLAIGLDLVARFGTDCHFLHAGIHGICRLDQALGRAVLRHLDAAWNGSPGERLGKTADWRLSVLPFLDRRAHGVPRSIVNPQTTYVVASHSGLGKVKGGMKRLDPRAEMKRVVYIHDLIPVDFPEYQRPQTYKQFTAYLDELFDAPVQVVANSKDTALRMQAYAAAQGMRLSGTQVIIPTLTFGAAASATVAPSVRAVIEDRRPYFVTLGTIEPRKNHLLLLEIWRMMADRQEIPRLCIIGKRGWENENVIDMLERSPAIRAHVLEFGALGDHEVQSLLRGARALLFPSFAEGLGIPLLEAGALGVPAIVSDIPVFHEIAPSDTVFLNPIDGLGWMREILARSGEGGTNETEDQA</sequence>
<dbReference type="PANTHER" id="PTHR46401">
    <property type="entry name" value="GLYCOSYLTRANSFERASE WBBK-RELATED"/>
    <property type="match status" value="1"/>
</dbReference>
<comment type="caution">
    <text evidence="3">The sequence shown here is derived from an EMBL/GenBank/DDBJ whole genome shotgun (WGS) entry which is preliminary data.</text>
</comment>
<dbReference type="RefSeq" id="WP_231812883.1">
    <property type="nucleotide sequence ID" value="NZ_JAJOZR010000003.1"/>
</dbReference>
<accession>A0A9X1SZT8</accession>
<dbReference type="Gene3D" id="3.40.50.2000">
    <property type="entry name" value="Glycogen Phosphorylase B"/>
    <property type="match status" value="1"/>
</dbReference>
<dbReference type="CDD" id="cd03809">
    <property type="entry name" value="GT4_MtfB-like"/>
    <property type="match status" value="1"/>
</dbReference>
<organism evidence="3 4">
    <name type="scientific">Rhizobium quercicola</name>
    <dbReference type="NCBI Taxonomy" id="2901226"/>
    <lineage>
        <taxon>Bacteria</taxon>
        <taxon>Pseudomonadati</taxon>
        <taxon>Pseudomonadota</taxon>
        <taxon>Alphaproteobacteria</taxon>
        <taxon>Hyphomicrobiales</taxon>
        <taxon>Rhizobiaceae</taxon>
        <taxon>Rhizobium/Agrobacterium group</taxon>
        <taxon>Rhizobium</taxon>
    </lineage>
</organism>
<reference evidence="3" key="1">
    <citation type="submission" date="2021-12" db="EMBL/GenBank/DDBJ databases">
        <authorList>
            <person name="Li Y."/>
        </authorList>
    </citation>
    <scope>NUCLEOTIDE SEQUENCE</scope>
    <source>
        <strain evidence="3">DKSPLA3</strain>
    </source>
</reference>
<dbReference type="PANTHER" id="PTHR46401:SF2">
    <property type="entry name" value="GLYCOSYLTRANSFERASE WBBK-RELATED"/>
    <property type="match status" value="1"/>
</dbReference>
<dbReference type="GO" id="GO:0016757">
    <property type="term" value="F:glycosyltransferase activity"/>
    <property type="evidence" value="ECO:0007669"/>
    <property type="project" value="InterPro"/>
</dbReference>
<keyword evidence="4" id="KW-1185">Reference proteome</keyword>